<sequence length="271" mass="29868">MTPVSTYVGWDPAQRGTIMGLASAAARSSESAVLLCACGQLWDAEVLVRSSLEASLKIAYLLQTCEDFTLRCREYSEDLFGVSLLKDHARAAKILALVNDPLDGRWQPIRDLILSDADLAGLTGRYPKSVRGELETRWGFTGIVGELSRSGDLLLKDLQGLAHGYALASHIQHADTIGASLPMERESRPDCRRDAVILAHEGRILTDLLWYGFLRLSVGYRFVGADPAPLGEIRNLIEEATRPFEGSFEDWGVVEFGFPPPRGRDEDAYQS</sequence>
<dbReference type="Proteomes" id="UP001163223">
    <property type="component" value="Chromosome"/>
</dbReference>
<name>A0ACD4NP16_9HYPH</name>
<evidence type="ECO:0000313" key="2">
    <source>
        <dbReference type="Proteomes" id="UP001163223"/>
    </source>
</evidence>
<proteinExistence type="predicted"/>
<protein>
    <submittedName>
        <fullName evidence="1">Uncharacterized protein</fullName>
    </submittedName>
</protein>
<dbReference type="EMBL" id="CP113520">
    <property type="protein sequence ID" value="WAJ28507.1"/>
    <property type="molecule type" value="Genomic_DNA"/>
</dbReference>
<keyword evidence="2" id="KW-1185">Reference proteome</keyword>
<evidence type="ECO:0000313" key="1">
    <source>
        <dbReference type="EMBL" id="WAJ28507.1"/>
    </source>
</evidence>
<gene>
    <name evidence="1" type="ORF">OXU80_27500</name>
</gene>
<organism evidence="1 2">
    <name type="scientific">Antarcticirhabdus aurantiaca</name>
    <dbReference type="NCBI Taxonomy" id="2606717"/>
    <lineage>
        <taxon>Bacteria</taxon>
        <taxon>Pseudomonadati</taxon>
        <taxon>Pseudomonadota</taxon>
        <taxon>Alphaproteobacteria</taxon>
        <taxon>Hyphomicrobiales</taxon>
        <taxon>Aurantimonadaceae</taxon>
        <taxon>Antarcticirhabdus</taxon>
    </lineage>
</organism>
<reference evidence="1" key="1">
    <citation type="submission" date="2022-11" db="EMBL/GenBank/DDBJ databases">
        <title>beta-Carotene-producing bacterium, Jeongeuplla avenae sp. nov., alleviates the salt stress of Arabidopsis seedlings.</title>
        <authorList>
            <person name="Jiang L."/>
            <person name="Lee J."/>
        </authorList>
    </citation>
    <scope>NUCLEOTIDE SEQUENCE</scope>
    <source>
        <strain evidence="1">DY_R2A_6</strain>
    </source>
</reference>
<accession>A0ACD4NP16</accession>